<dbReference type="OrthoDB" id="2050153at2"/>
<name>A0A5R8QFE4_9FIRM</name>
<evidence type="ECO:0000313" key="2">
    <source>
        <dbReference type="EMBL" id="TLG75379.1"/>
    </source>
</evidence>
<dbReference type="InterPro" id="IPR016047">
    <property type="entry name" value="M23ase_b-sheet_dom"/>
</dbReference>
<protein>
    <submittedName>
        <fullName evidence="2">M23 family metallopeptidase</fullName>
    </submittedName>
</protein>
<keyword evidence="3" id="KW-1185">Reference proteome</keyword>
<reference evidence="2 3" key="1">
    <citation type="submission" date="2019-05" db="EMBL/GenBank/DDBJ databases">
        <title>Culicoidintestinum kansasii gen. nov., sp. nov. from the gastrointestinal tract of the biting midge, Culicoides sonorensis.</title>
        <authorList>
            <person name="Neupane S."/>
            <person name="Ghosh A."/>
            <person name="Gunther S."/>
            <person name="Martin K."/>
            <person name="Zurek L."/>
        </authorList>
    </citation>
    <scope>NUCLEOTIDE SEQUENCE [LARGE SCALE GENOMIC DNA]</scope>
    <source>
        <strain evidence="2 3">CS-1</strain>
    </source>
</reference>
<dbReference type="RefSeq" id="WP_138190586.1">
    <property type="nucleotide sequence ID" value="NZ_VBWP01000003.1"/>
</dbReference>
<organism evidence="2 3">
    <name type="scientific">Culicoidibacter larvae</name>
    <dbReference type="NCBI Taxonomy" id="2579976"/>
    <lineage>
        <taxon>Bacteria</taxon>
        <taxon>Bacillati</taxon>
        <taxon>Bacillota</taxon>
        <taxon>Culicoidibacteria</taxon>
        <taxon>Culicoidibacterales</taxon>
        <taxon>Culicoidibacteraceae</taxon>
        <taxon>Culicoidibacter</taxon>
    </lineage>
</organism>
<dbReference type="EMBL" id="VBWP01000003">
    <property type="protein sequence ID" value="TLG75379.1"/>
    <property type="molecule type" value="Genomic_DNA"/>
</dbReference>
<proteinExistence type="predicted"/>
<dbReference type="PANTHER" id="PTHR21666:SF270">
    <property type="entry name" value="MUREIN HYDROLASE ACTIVATOR ENVC"/>
    <property type="match status" value="1"/>
</dbReference>
<dbReference type="InterPro" id="IPR011055">
    <property type="entry name" value="Dup_hybrid_motif"/>
</dbReference>
<sequence length="651" mass="72351">MGNVYTYINSKTHKKRVLINCHIDTETYKYKMVEDWVKKYGMDYTEYKTGPIPQPYPDHKGIDLRGETYNNIYVVVSGKVTYAGNRNDSRGNYVEIVNGKYTFLYMHLSDINVYTGQNVLEGDLLGWEGGTGGWPPHLHFEVRENGTPIDPYNIAQNGLATVEVKMPTISAVRLADPTKVRVNFSGGYFNNTGDAPGYVAIRKGNINEGNGQIIHYTGIMNGQATISNVSTTDKICVFAELGISWGGFNYPKSNIVYFEPNVNMPKVTASRNPDDPTKIDVSWTAGNVPKTLTAYLVARYKDGSSQFIKWSVDFNKSGNHTFEGVNPDKDINIFAEADTNASGYHQSNEVLISKVITVPEMPIVTVSRDTTDPTIIRCSWTAGKNTNSVGMKSYMLARINNKQTNQKLVQNLNFSASGSCIFTGVSIDEDIYVFAEVEVDGGVKYYQSNIEILNLSKPEMPIVTVIRDQKDPTIVRCTWTAGKYTGGSKYKSYMLARINNSTTNQKIIQSLDFNKSGSCVFNGVDINNKVHVYAETERLAGVAYHKSNITILDPSIPLMPAITAVRDTTNQSNVIITWTAGKYTGAPNMTNYMVVRFKEKYQGSGQIIQYGLDFSKSGSMTVKGVSTTEKTFVYGEASLNSKYYETNTIIL</sequence>
<dbReference type="Proteomes" id="UP000306912">
    <property type="component" value="Unassembled WGS sequence"/>
</dbReference>
<evidence type="ECO:0000259" key="1">
    <source>
        <dbReference type="Pfam" id="PF01551"/>
    </source>
</evidence>
<dbReference type="InterPro" id="IPR050570">
    <property type="entry name" value="Cell_wall_metabolism_enzyme"/>
</dbReference>
<evidence type="ECO:0000313" key="3">
    <source>
        <dbReference type="Proteomes" id="UP000306912"/>
    </source>
</evidence>
<dbReference type="Gene3D" id="2.70.70.10">
    <property type="entry name" value="Glucose Permease (Domain IIA)"/>
    <property type="match status" value="1"/>
</dbReference>
<dbReference type="AlphaFoldDB" id="A0A5R8QFE4"/>
<comment type="caution">
    <text evidence="2">The sequence shown here is derived from an EMBL/GenBank/DDBJ whole genome shotgun (WGS) entry which is preliminary data.</text>
</comment>
<accession>A0A5R8QFE4</accession>
<dbReference type="PANTHER" id="PTHR21666">
    <property type="entry name" value="PEPTIDASE-RELATED"/>
    <property type="match status" value="1"/>
</dbReference>
<feature type="domain" description="M23ase beta-sheet core" evidence="1">
    <location>
        <begin position="59"/>
        <end position="151"/>
    </location>
</feature>
<dbReference type="GO" id="GO:0004222">
    <property type="term" value="F:metalloendopeptidase activity"/>
    <property type="evidence" value="ECO:0007669"/>
    <property type="project" value="TreeGrafter"/>
</dbReference>
<dbReference type="Pfam" id="PF01551">
    <property type="entry name" value="Peptidase_M23"/>
    <property type="match status" value="1"/>
</dbReference>
<dbReference type="InParanoid" id="A0A5R8QFE4"/>
<dbReference type="SUPFAM" id="SSF51261">
    <property type="entry name" value="Duplicated hybrid motif"/>
    <property type="match status" value="1"/>
</dbReference>
<gene>
    <name evidence="2" type="ORF">FEZ08_04840</name>
</gene>
<dbReference type="CDD" id="cd12797">
    <property type="entry name" value="M23_peptidase"/>
    <property type="match status" value="1"/>
</dbReference>